<dbReference type="Gene3D" id="3.20.20.100">
    <property type="entry name" value="NADP-dependent oxidoreductase domain"/>
    <property type="match status" value="1"/>
</dbReference>
<dbReference type="CDD" id="cd19096">
    <property type="entry name" value="AKR_Fe-S_oxidoreductase"/>
    <property type="match status" value="1"/>
</dbReference>
<dbReference type="RefSeq" id="WP_126464725.1">
    <property type="nucleotide sequence ID" value="NZ_LR134523.1"/>
</dbReference>
<keyword evidence="2" id="KW-0408">Iron</keyword>
<keyword evidence="5" id="KW-0560">Oxidoreductase</keyword>
<dbReference type="EMBL" id="LR134523">
    <property type="protein sequence ID" value="VEJ34656.1"/>
    <property type="molecule type" value="Genomic_DNA"/>
</dbReference>
<dbReference type="SUPFAM" id="SSF51430">
    <property type="entry name" value="NAD(P)-linked oxidoreductase"/>
    <property type="match status" value="1"/>
</dbReference>
<evidence type="ECO:0000313" key="6">
    <source>
        <dbReference type="Proteomes" id="UP000269544"/>
    </source>
</evidence>
<dbReference type="GO" id="GO:0016491">
    <property type="term" value="F:oxidoreductase activity"/>
    <property type="evidence" value="ECO:0007669"/>
    <property type="project" value="UniProtKB-KW"/>
</dbReference>
<evidence type="ECO:0000256" key="3">
    <source>
        <dbReference type="ARBA" id="ARBA00023014"/>
    </source>
</evidence>
<dbReference type="InterPro" id="IPR017896">
    <property type="entry name" value="4Fe4S_Fe-S-bd"/>
</dbReference>
<organism evidence="5 6">
    <name type="scientific">Aedoeadaptatus ivorii</name>
    <dbReference type="NCBI Taxonomy" id="54006"/>
    <lineage>
        <taxon>Bacteria</taxon>
        <taxon>Bacillati</taxon>
        <taxon>Bacillota</taxon>
        <taxon>Tissierellia</taxon>
        <taxon>Tissierellales</taxon>
        <taxon>Peptoniphilaceae</taxon>
        <taxon>Aedoeadaptatus</taxon>
    </lineage>
</organism>
<proteinExistence type="predicted"/>
<dbReference type="InterPro" id="IPR017900">
    <property type="entry name" value="4Fe4S_Fe_S_CS"/>
</dbReference>
<dbReference type="PANTHER" id="PTHR43312">
    <property type="entry name" value="D-THREO-ALDOSE 1-DEHYDROGENASE"/>
    <property type="match status" value="1"/>
</dbReference>
<feature type="domain" description="4Fe-4S ferredoxin-type" evidence="4">
    <location>
        <begin position="336"/>
        <end position="365"/>
    </location>
</feature>
<evidence type="ECO:0000256" key="2">
    <source>
        <dbReference type="ARBA" id="ARBA00023004"/>
    </source>
</evidence>
<sequence>MLYRSFTPDEHRVSQLGFGCMRFPVVDGDNSHIDEALTTEILDYAIDHGVNYIDTAYPYHGEQSEIFLGEYFRKNGRRDEIFLVSKCPVWKAKEKGDFYRLLKSQLARLQTDRLDFYLLHALDKERWEALLALDAFSDMERALSEGLIGNLGFSFHDEYSVFEEILSYRDWDFCQIQLNYMDIYHQAGLTGLSTAGERGISVVIMEPVKGGKLAYPPNDVRALFSDERTMASHALRFLFNRPEVSVVLSGMSTMEQVKDNIATASEATPGCLSSEETESYRMAKQILDARTAVGCTACEYCLPCPAGVEIPKIFKLYNNLYTYGELKNKASYTKLTAAGTDQSACVACGRCESICPQHLSIIEDLRNAHRALTEV</sequence>
<dbReference type="Pfam" id="PF13187">
    <property type="entry name" value="Fer4_9"/>
    <property type="match status" value="1"/>
</dbReference>
<accession>A0A3S4YK13</accession>
<keyword evidence="6" id="KW-1185">Reference proteome</keyword>
<dbReference type="PROSITE" id="PS00198">
    <property type="entry name" value="4FE4S_FER_1"/>
    <property type="match status" value="1"/>
</dbReference>
<dbReference type="InterPro" id="IPR036812">
    <property type="entry name" value="NAD(P)_OxRdtase_dom_sf"/>
</dbReference>
<keyword evidence="1" id="KW-0479">Metal-binding</keyword>
<dbReference type="InterPro" id="IPR023210">
    <property type="entry name" value="NADP_OxRdtase_dom"/>
</dbReference>
<gene>
    <name evidence="5" type="primary">iolS_1</name>
    <name evidence="5" type="ORF">NCTC13079_00256</name>
</gene>
<dbReference type="Proteomes" id="UP000269544">
    <property type="component" value="Chromosome"/>
</dbReference>
<name>A0A3S4YK13_9FIRM</name>
<dbReference type="EC" id="1.1.1.-" evidence="5"/>
<dbReference type="OrthoDB" id="9773828at2"/>
<evidence type="ECO:0000256" key="1">
    <source>
        <dbReference type="ARBA" id="ARBA00022723"/>
    </source>
</evidence>
<protein>
    <submittedName>
        <fullName evidence="5">Putative aldo-keto reductase</fullName>
        <ecNumber evidence="5">1.1.1.-</ecNumber>
    </submittedName>
</protein>
<dbReference type="PROSITE" id="PS51379">
    <property type="entry name" value="4FE4S_FER_2"/>
    <property type="match status" value="1"/>
</dbReference>
<reference evidence="5 6" key="1">
    <citation type="submission" date="2018-12" db="EMBL/GenBank/DDBJ databases">
        <authorList>
            <consortium name="Pathogen Informatics"/>
        </authorList>
    </citation>
    <scope>NUCLEOTIDE SEQUENCE [LARGE SCALE GENOMIC DNA]</scope>
    <source>
        <strain evidence="5 6">NCTC13079</strain>
    </source>
</reference>
<evidence type="ECO:0000259" key="4">
    <source>
        <dbReference type="PROSITE" id="PS51379"/>
    </source>
</evidence>
<dbReference type="SUPFAM" id="SSF46548">
    <property type="entry name" value="alpha-helical ferredoxin"/>
    <property type="match status" value="1"/>
</dbReference>
<dbReference type="GO" id="GO:0051536">
    <property type="term" value="F:iron-sulfur cluster binding"/>
    <property type="evidence" value="ECO:0007669"/>
    <property type="project" value="UniProtKB-KW"/>
</dbReference>
<dbReference type="PANTHER" id="PTHR43312:SF2">
    <property type="entry name" value="OXIDOREDUCTASE"/>
    <property type="match status" value="1"/>
</dbReference>
<dbReference type="GO" id="GO:0046872">
    <property type="term" value="F:metal ion binding"/>
    <property type="evidence" value="ECO:0007669"/>
    <property type="project" value="UniProtKB-KW"/>
</dbReference>
<keyword evidence="3" id="KW-0411">Iron-sulfur</keyword>
<dbReference type="AlphaFoldDB" id="A0A3S4YK13"/>
<dbReference type="Pfam" id="PF00248">
    <property type="entry name" value="Aldo_ket_red"/>
    <property type="match status" value="1"/>
</dbReference>
<dbReference type="KEGG" id="piv:NCTC13079_00256"/>
<dbReference type="InterPro" id="IPR053135">
    <property type="entry name" value="AKR2_Oxidoreductase"/>
</dbReference>
<evidence type="ECO:0000313" key="5">
    <source>
        <dbReference type="EMBL" id="VEJ34656.1"/>
    </source>
</evidence>